<comment type="similarity">
    <text evidence="1">Belongs to the peptidase C14A family.</text>
</comment>
<dbReference type="GO" id="GO:0006508">
    <property type="term" value="P:proteolysis"/>
    <property type="evidence" value="ECO:0007669"/>
    <property type="project" value="InterPro"/>
</dbReference>
<sequence length="231" mass="26293">MPKIIKPPIIPDTPPVLSFKEDLNQNHDPDEYKRSGTDSGLLVIFNQLSYEDESYEFRKGTNQDVNELILTFGRLGFNVDEKYIFNNLDRGSFLNVIKNVSQEDHSHRNCLVIVVLTHGEQHNELQAQDAPIFAYEIWEPFFNSACASFRNKPKFFIFQACKGKNCSTSDSNAGTIVSETIFQKPLESDMLIAFSCVEGAKSTRNLRKEEKTLFHYYCACQNALPTITTTS</sequence>
<dbReference type="PRINTS" id="PR00376">
    <property type="entry name" value="IL1BCENZYME"/>
</dbReference>
<dbReference type="PROSITE" id="PS50208">
    <property type="entry name" value="CASPASE_P20"/>
    <property type="match status" value="1"/>
</dbReference>
<evidence type="ECO:0000313" key="3">
    <source>
        <dbReference type="EMBL" id="KAK4873487.1"/>
    </source>
</evidence>
<dbReference type="AlphaFoldDB" id="A0AAN7PQX4"/>
<dbReference type="Proteomes" id="UP001353858">
    <property type="component" value="Unassembled WGS sequence"/>
</dbReference>
<dbReference type="InterPro" id="IPR002398">
    <property type="entry name" value="Pept_C14"/>
</dbReference>
<dbReference type="InterPro" id="IPR015917">
    <property type="entry name" value="Pept_C14A"/>
</dbReference>
<dbReference type="GO" id="GO:0043525">
    <property type="term" value="P:positive regulation of neuron apoptotic process"/>
    <property type="evidence" value="ECO:0007669"/>
    <property type="project" value="TreeGrafter"/>
</dbReference>
<dbReference type="SUPFAM" id="SSF52129">
    <property type="entry name" value="Caspase-like"/>
    <property type="match status" value="1"/>
</dbReference>
<dbReference type="SMART" id="SM00115">
    <property type="entry name" value="CASc"/>
    <property type="match status" value="1"/>
</dbReference>
<dbReference type="InterPro" id="IPR016129">
    <property type="entry name" value="Caspase_his_AS"/>
</dbReference>
<keyword evidence="4" id="KW-1185">Reference proteome</keyword>
<dbReference type="EMBL" id="JARPUR010000007">
    <property type="protein sequence ID" value="KAK4873487.1"/>
    <property type="molecule type" value="Genomic_DNA"/>
</dbReference>
<dbReference type="GO" id="GO:0006915">
    <property type="term" value="P:apoptotic process"/>
    <property type="evidence" value="ECO:0007669"/>
    <property type="project" value="TreeGrafter"/>
</dbReference>
<dbReference type="InterPro" id="IPR029030">
    <property type="entry name" value="Caspase-like_dom_sf"/>
</dbReference>
<comment type="caution">
    <text evidence="3">The sequence shown here is derived from an EMBL/GenBank/DDBJ whole genome shotgun (WGS) entry which is preliminary data.</text>
</comment>
<evidence type="ECO:0000259" key="2">
    <source>
        <dbReference type="PROSITE" id="PS50208"/>
    </source>
</evidence>
<dbReference type="Pfam" id="PF00656">
    <property type="entry name" value="Peptidase_C14"/>
    <property type="match status" value="1"/>
</dbReference>
<dbReference type="PANTHER" id="PTHR10454">
    <property type="entry name" value="CASPASE"/>
    <property type="match status" value="1"/>
</dbReference>
<feature type="domain" description="Caspase family p20" evidence="2">
    <location>
        <begin position="38"/>
        <end position="165"/>
    </location>
</feature>
<name>A0AAN7PQX4_9COLE</name>
<accession>A0AAN7PQX4</accession>
<gene>
    <name evidence="3" type="ORF">RN001_015516</name>
</gene>
<dbReference type="GO" id="GO:0005737">
    <property type="term" value="C:cytoplasm"/>
    <property type="evidence" value="ECO:0007669"/>
    <property type="project" value="TreeGrafter"/>
</dbReference>
<dbReference type="PANTHER" id="PTHR10454:SF232">
    <property type="entry name" value="AT03047P-RELATED"/>
    <property type="match status" value="1"/>
</dbReference>
<evidence type="ECO:0000313" key="4">
    <source>
        <dbReference type="Proteomes" id="UP001353858"/>
    </source>
</evidence>
<evidence type="ECO:0000256" key="1">
    <source>
        <dbReference type="ARBA" id="ARBA00010134"/>
    </source>
</evidence>
<reference evidence="4" key="1">
    <citation type="submission" date="2023-01" db="EMBL/GenBank/DDBJ databases">
        <title>Key to firefly adult light organ development and bioluminescence: homeobox transcription factors regulate luciferase expression and transportation to peroxisome.</title>
        <authorList>
            <person name="Fu X."/>
        </authorList>
    </citation>
    <scope>NUCLEOTIDE SEQUENCE [LARGE SCALE GENOMIC DNA]</scope>
</reference>
<dbReference type="PROSITE" id="PS01121">
    <property type="entry name" value="CASPASE_HIS"/>
    <property type="match status" value="1"/>
</dbReference>
<dbReference type="GO" id="GO:0004197">
    <property type="term" value="F:cysteine-type endopeptidase activity"/>
    <property type="evidence" value="ECO:0007669"/>
    <property type="project" value="InterPro"/>
</dbReference>
<proteinExistence type="inferred from homology"/>
<organism evidence="3 4">
    <name type="scientific">Aquatica leii</name>
    <dbReference type="NCBI Taxonomy" id="1421715"/>
    <lineage>
        <taxon>Eukaryota</taxon>
        <taxon>Metazoa</taxon>
        <taxon>Ecdysozoa</taxon>
        <taxon>Arthropoda</taxon>
        <taxon>Hexapoda</taxon>
        <taxon>Insecta</taxon>
        <taxon>Pterygota</taxon>
        <taxon>Neoptera</taxon>
        <taxon>Endopterygota</taxon>
        <taxon>Coleoptera</taxon>
        <taxon>Polyphaga</taxon>
        <taxon>Elateriformia</taxon>
        <taxon>Elateroidea</taxon>
        <taxon>Lampyridae</taxon>
        <taxon>Luciolinae</taxon>
        <taxon>Aquatica</taxon>
    </lineage>
</organism>
<dbReference type="Gene3D" id="3.40.50.1460">
    <property type="match status" value="1"/>
</dbReference>
<dbReference type="InterPro" id="IPR011600">
    <property type="entry name" value="Pept_C14_caspase"/>
</dbReference>
<dbReference type="InterPro" id="IPR001309">
    <property type="entry name" value="Pept_C14_p20"/>
</dbReference>
<protein>
    <recommendedName>
        <fullName evidence="2">Caspase family p20 domain-containing protein</fullName>
    </recommendedName>
</protein>